<dbReference type="PANTHER" id="PTHR30136">
    <property type="entry name" value="HELIX-TURN-HELIX TRANSCRIPTIONAL REGULATOR, ICLR FAMILY"/>
    <property type="match status" value="1"/>
</dbReference>
<dbReference type="Pfam" id="PF01614">
    <property type="entry name" value="IclR_C"/>
    <property type="match status" value="1"/>
</dbReference>
<dbReference type="InterPro" id="IPR050707">
    <property type="entry name" value="HTH_MetabolicPath_Reg"/>
</dbReference>
<dbReference type="EMBL" id="CAFBNF010000142">
    <property type="protein sequence ID" value="CAB4948310.1"/>
    <property type="molecule type" value="Genomic_DNA"/>
</dbReference>
<dbReference type="InterPro" id="IPR029016">
    <property type="entry name" value="GAF-like_dom_sf"/>
</dbReference>
<proteinExistence type="predicted"/>
<dbReference type="InterPro" id="IPR014757">
    <property type="entry name" value="Tscrpt_reg_IclR_C"/>
</dbReference>
<dbReference type="PROSITE" id="PS51078">
    <property type="entry name" value="ICLR_ED"/>
    <property type="match status" value="1"/>
</dbReference>
<sequence length="148" mass="15509">MQIDQVDPRFMLGAVNWLGREVPYYCSALGKVLLAYGATLPAGRLVRLTDRTLTSRTALADDLQLTRERGYAVADGELEPGLIAIAAPIMGDDDHAVAAISVSGPAVRITPAVVRRIGTQLVAEALEVSTLLARSRSGLASPGRAGAA</sequence>
<protein>
    <submittedName>
        <fullName evidence="2">Unannotated protein</fullName>
    </submittedName>
</protein>
<organism evidence="2">
    <name type="scientific">freshwater metagenome</name>
    <dbReference type="NCBI Taxonomy" id="449393"/>
    <lineage>
        <taxon>unclassified sequences</taxon>
        <taxon>metagenomes</taxon>
        <taxon>ecological metagenomes</taxon>
    </lineage>
</organism>
<dbReference type="SUPFAM" id="SSF55781">
    <property type="entry name" value="GAF domain-like"/>
    <property type="match status" value="1"/>
</dbReference>
<dbReference type="GO" id="GO:0045892">
    <property type="term" value="P:negative regulation of DNA-templated transcription"/>
    <property type="evidence" value="ECO:0007669"/>
    <property type="project" value="TreeGrafter"/>
</dbReference>
<dbReference type="Gene3D" id="3.30.450.40">
    <property type="match status" value="1"/>
</dbReference>
<evidence type="ECO:0000313" key="2">
    <source>
        <dbReference type="EMBL" id="CAB4948310.1"/>
    </source>
</evidence>
<evidence type="ECO:0000259" key="1">
    <source>
        <dbReference type="PROSITE" id="PS51078"/>
    </source>
</evidence>
<accession>A0A6J7JXD6</accession>
<feature type="domain" description="IclR-ED" evidence="1">
    <location>
        <begin position="1"/>
        <end position="134"/>
    </location>
</feature>
<gene>
    <name evidence="2" type="ORF">UFOPK3773_01260</name>
</gene>
<name>A0A6J7JXD6_9ZZZZ</name>
<dbReference type="GO" id="GO:0003700">
    <property type="term" value="F:DNA-binding transcription factor activity"/>
    <property type="evidence" value="ECO:0007669"/>
    <property type="project" value="TreeGrafter"/>
</dbReference>
<dbReference type="PANTHER" id="PTHR30136:SF24">
    <property type="entry name" value="HTH-TYPE TRANSCRIPTIONAL REPRESSOR ALLR"/>
    <property type="match status" value="1"/>
</dbReference>
<dbReference type="AlphaFoldDB" id="A0A6J7JXD6"/>
<reference evidence="2" key="1">
    <citation type="submission" date="2020-05" db="EMBL/GenBank/DDBJ databases">
        <authorList>
            <person name="Chiriac C."/>
            <person name="Salcher M."/>
            <person name="Ghai R."/>
            <person name="Kavagutti S V."/>
        </authorList>
    </citation>
    <scope>NUCLEOTIDE SEQUENCE</scope>
</reference>
<dbReference type="GO" id="GO:0003677">
    <property type="term" value="F:DNA binding"/>
    <property type="evidence" value="ECO:0007669"/>
    <property type="project" value="TreeGrafter"/>
</dbReference>